<dbReference type="GO" id="GO:0045211">
    <property type="term" value="C:postsynaptic membrane"/>
    <property type="evidence" value="ECO:0007669"/>
    <property type="project" value="UniProtKB-SubCell"/>
</dbReference>
<dbReference type="GO" id="GO:0016011">
    <property type="term" value="C:dystroglycan complex"/>
    <property type="evidence" value="ECO:0007669"/>
    <property type="project" value="TreeGrafter"/>
</dbReference>
<keyword evidence="4" id="KW-0597">Phosphoprotein</keyword>
<evidence type="ECO:0000256" key="2">
    <source>
        <dbReference type="ARBA" id="ARBA00004239"/>
    </source>
</evidence>
<evidence type="ECO:0000256" key="8">
    <source>
        <dbReference type="ARBA" id="ARBA00023257"/>
    </source>
</evidence>
<dbReference type="AlphaFoldDB" id="A0A556V9V7"/>
<evidence type="ECO:0000313" key="18">
    <source>
        <dbReference type="Proteomes" id="UP000319801"/>
    </source>
</evidence>
<evidence type="ECO:0000256" key="4">
    <source>
        <dbReference type="ARBA" id="ARBA00022553"/>
    </source>
</evidence>
<dbReference type="GO" id="GO:0043236">
    <property type="term" value="F:laminin binding"/>
    <property type="evidence" value="ECO:0007669"/>
    <property type="project" value="TreeGrafter"/>
</dbReference>
<evidence type="ECO:0000256" key="13">
    <source>
        <dbReference type="ARBA" id="ARBA00031034"/>
    </source>
</evidence>
<comment type="caution">
    <text evidence="17">The sequence shown here is derived from an EMBL/GenBank/DDBJ whole genome shotgun (WGS) entry which is preliminary data.</text>
</comment>
<dbReference type="GO" id="GO:0005654">
    <property type="term" value="C:nucleoplasm"/>
    <property type="evidence" value="ECO:0007669"/>
    <property type="project" value="UniProtKB-SubCell"/>
</dbReference>
<comment type="function">
    <text evidence="9">The dystroglycan complex is involved in a number of processes including laminin and basement membrane assembly, sarcolemmal stability, cell survival, peripheral nerve myelination, nodal structure, cell migration, and epithelial polarization.</text>
</comment>
<protein>
    <recommendedName>
        <fullName evidence="11">Dystroglycan 1</fullName>
    </recommendedName>
    <alternativeName>
        <fullName evidence="13">Dystroglycan</fullName>
    </alternativeName>
    <alternativeName>
        <fullName evidence="12">Dystrophin-associated glycoprotein 1</fullName>
    </alternativeName>
</protein>
<dbReference type="GO" id="GO:0016203">
    <property type="term" value="P:muscle attachment"/>
    <property type="evidence" value="ECO:0007669"/>
    <property type="project" value="TreeGrafter"/>
</dbReference>
<evidence type="ECO:0000256" key="3">
    <source>
        <dbReference type="ARBA" id="ARBA00004642"/>
    </source>
</evidence>
<evidence type="ECO:0000256" key="12">
    <source>
        <dbReference type="ARBA" id="ARBA00030092"/>
    </source>
</evidence>
<dbReference type="SMART" id="SM00736">
    <property type="entry name" value="CADG"/>
    <property type="match status" value="1"/>
</dbReference>
<dbReference type="Pfam" id="PF05454">
    <property type="entry name" value="DAG1"/>
    <property type="match status" value="1"/>
</dbReference>
<dbReference type="EMBL" id="VCAZ01000178">
    <property type="protein sequence ID" value="TTC88576.1"/>
    <property type="molecule type" value="Genomic_DNA"/>
</dbReference>
<dbReference type="Gene3D" id="2.60.40.10">
    <property type="entry name" value="Immunoglobulins"/>
    <property type="match status" value="1"/>
</dbReference>
<keyword evidence="15" id="KW-0812">Transmembrane</keyword>
<dbReference type="PANTHER" id="PTHR21559:SF22">
    <property type="entry name" value="DYSTROGLYCAN 1"/>
    <property type="match status" value="1"/>
</dbReference>
<evidence type="ECO:0000256" key="9">
    <source>
        <dbReference type="ARBA" id="ARBA00023567"/>
    </source>
</evidence>
<evidence type="ECO:0000256" key="1">
    <source>
        <dbReference type="ARBA" id="ARBA00004135"/>
    </source>
</evidence>
<dbReference type="SUPFAM" id="SSF49313">
    <property type="entry name" value="Cadherin-like"/>
    <property type="match status" value="1"/>
</dbReference>
<evidence type="ECO:0000256" key="14">
    <source>
        <dbReference type="ARBA" id="ARBA00034100"/>
    </source>
</evidence>
<accession>A0A556V9V7</accession>
<keyword evidence="5" id="KW-0770">Synapse</keyword>
<dbReference type="InterPro" id="IPR013783">
    <property type="entry name" value="Ig-like_fold"/>
</dbReference>
<dbReference type="GO" id="GO:0005509">
    <property type="term" value="F:calcium ion binding"/>
    <property type="evidence" value="ECO:0007669"/>
    <property type="project" value="InterPro"/>
</dbReference>
<comment type="function">
    <text evidence="10">Transmembrane protein that plays important roles in connecting the extracellular matrix to the cytoskeleton. Acts as a cell adhesion receptor in both muscle and non-muscle tissues. Receptor for both DMD and UTRN and, through these interactions, scaffolds axin to the cytoskeleton. Also functions in cell adhesion-mediated signaling and implicated in cell polarity.</text>
</comment>
<dbReference type="GO" id="GO:0002009">
    <property type="term" value="P:morphogenesis of an epithelium"/>
    <property type="evidence" value="ECO:0007669"/>
    <property type="project" value="TreeGrafter"/>
</dbReference>
<keyword evidence="15" id="KW-1133">Transmembrane helix</keyword>
<dbReference type="InterPro" id="IPR015919">
    <property type="entry name" value="Cadherin-like_sf"/>
</dbReference>
<name>A0A556V9V7_BAGYA</name>
<evidence type="ECO:0000256" key="10">
    <source>
        <dbReference type="ARBA" id="ARBA00024991"/>
    </source>
</evidence>
<feature type="transmembrane region" description="Helical" evidence="15">
    <location>
        <begin position="279"/>
        <end position="305"/>
    </location>
</feature>
<dbReference type="InterPro" id="IPR006644">
    <property type="entry name" value="Cadg"/>
</dbReference>
<evidence type="ECO:0000256" key="7">
    <source>
        <dbReference type="ARBA" id="ARBA00023242"/>
    </source>
</evidence>
<dbReference type="GO" id="GO:0042383">
    <property type="term" value="C:sarcolemma"/>
    <property type="evidence" value="ECO:0007669"/>
    <property type="project" value="UniProtKB-SubCell"/>
</dbReference>
<dbReference type="InterPro" id="IPR030398">
    <property type="entry name" value="SEA_DG_dom"/>
</dbReference>
<evidence type="ECO:0000313" key="17">
    <source>
        <dbReference type="EMBL" id="TTC88576.1"/>
    </source>
</evidence>
<evidence type="ECO:0000256" key="15">
    <source>
        <dbReference type="SAM" id="Phobius"/>
    </source>
</evidence>
<keyword evidence="18" id="KW-1185">Reference proteome</keyword>
<feature type="domain" description="Peptidase S72" evidence="16">
    <location>
        <begin position="127"/>
        <end position="236"/>
    </location>
</feature>
<dbReference type="PROSITE" id="PS51699">
    <property type="entry name" value="SEA_DG"/>
    <property type="match status" value="1"/>
</dbReference>
<reference evidence="17 18" key="1">
    <citation type="journal article" date="2019" name="Genome Biol. Evol.">
        <title>Whole-Genome Sequencing of the Giant Devil Catfish, Bagarius yarrelli.</title>
        <authorList>
            <person name="Jiang W."/>
            <person name="Lv Y."/>
            <person name="Cheng L."/>
            <person name="Yang K."/>
            <person name="Chao B."/>
            <person name="Wang X."/>
            <person name="Li Y."/>
            <person name="Pan X."/>
            <person name="You X."/>
            <person name="Zhang Y."/>
            <person name="Yang J."/>
            <person name="Li J."/>
            <person name="Zhang X."/>
            <person name="Liu S."/>
            <person name="Sun C."/>
            <person name="Yang J."/>
            <person name="Shi Q."/>
        </authorList>
    </citation>
    <scope>NUCLEOTIDE SEQUENCE [LARGE SCALE GENOMIC DNA]</scope>
    <source>
        <strain evidence="17">JWS20170419001</strain>
        <tissue evidence="17">Muscle</tissue>
    </source>
</reference>
<comment type="subcellular location">
    <subcellularLocation>
        <location evidence="1">Cell membrane</location>
        <location evidence="1">Sarcolemma</location>
    </subcellularLocation>
    <subcellularLocation>
        <location evidence="3">Nucleus</location>
        <location evidence="3">Nucleoplasm</location>
    </subcellularLocation>
    <subcellularLocation>
        <location evidence="14">Postsynaptic cell membrane</location>
    </subcellularLocation>
    <subcellularLocation>
        <location evidence="2">Secreted</location>
        <location evidence="2">Extracellular space</location>
    </subcellularLocation>
</comment>
<dbReference type="GO" id="GO:0005615">
    <property type="term" value="C:extracellular space"/>
    <property type="evidence" value="ECO:0007669"/>
    <property type="project" value="TreeGrafter"/>
</dbReference>
<dbReference type="GO" id="GO:0005604">
    <property type="term" value="C:basement membrane"/>
    <property type="evidence" value="ECO:0007669"/>
    <property type="project" value="TreeGrafter"/>
</dbReference>
<organism evidence="17 18">
    <name type="scientific">Bagarius yarrelli</name>
    <name type="common">Goonch</name>
    <name type="synonym">Bagrus yarrelli</name>
    <dbReference type="NCBI Taxonomy" id="175774"/>
    <lineage>
        <taxon>Eukaryota</taxon>
        <taxon>Metazoa</taxon>
        <taxon>Chordata</taxon>
        <taxon>Craniata</taxon>
        <taxon>Vertebrata</taxon>
        <taxon>Euteleostomi</taxon>
        <taxon>Actinopterygii</taxon>
        <taxon>Neopterygii</taxon>
        <taxon>Teleostei</taxon>
        <taxon>Ostariophysi</taxon>
        <taxon>Siluriformes</taxon>
        <taxon>Sisoridae</taxon>
        <taxon>Sisorinae</taxon>
        <taxon>Bagarius</taxon>
    </lineage>
</organism>
<dbReference type="GO" id="GO:0007411">
    <property type="term" value="P:axon guidance"/>
    <property type="evidence" value="ECO:0007669"/>
    <property type="project" value="TreeGrafter"/>
</dbReference>
<dbReference type="PANTHER" id="PTHR21559">
    <property type="entry name" value="DYSTROGLYCAN-RELATED"/>
    <property type="match status" value="1"/>
</dbReference>
<sequence>MPKESKTTDIPFSSPVTNHKPQLHNSIGEVNVWVGTYFEVKIPANTFFDEEDGNTENLQLLLQIDLYQLLDQGSWIQFNSSRQLLYGLPDQSHVGSHEFIMIAVDKENSSSVDAFQVNVNYWPVDEQTPVLFTARFQGEPTMLTNNIHKKILFCKKLAFALGDRNSSTVTLKSITNGSILVEWTNSSLPRNTCPAEQIYEMCRRISDSQGQPTSIFYSAMEPEFRPINIEARGVNKCQRFSFLPIGEDIISVSPGNISVPLPSTITPSSSSGWHSREDVYLHTVIPSVVVAALLLTAGLIALVCYRKKRHGKLNTEEQATFIKKGVPIIFADELDDAKSPPTSSLPLILREESHLWLPTITPVQYVEKFIKS</sequence>
<gene>
    <name evidence="17" type="ORF">Baya_14822</name>
</gene>
<dbReference type="OrthoDB" id="5990676at2759"/>
<evidence type="ECO:0000256" key="5">
    <source>
        <dbReference type="ARBA" id="ARBA00023018"/>
    </source>
</evidence>
<dbReference type="GO" id="GO:0021675">
    <property type="term" value="P:nerve development"/>
    <property type="evidence" value="ECO:0007669"/>
    <property type="project" value="TreeGrafter"/>
</dbReference>
<evidence type="ECO:0000256" key="6">
    <source>
        <dbReference type="ARBA" id="ARBA00023136"/>
    </source>
</evidence>
<proteinExistence type="predicted"/>
<dbReference type="InterPro" id="IPR008465">
    <property type="entry name" value="DAG1_C"/>
</dbReference>
<keyword evidence="7" id="KW-0539">Nucleus</keyword>
<keyword evidence="8" id="KW-0628">Postsynaptic cell membrane</keyword>
<evidence type="ECO:0000259" key="16">
    <source>
        <dbReference type="PROSITE" id="PS51699"/>
    </source>
</evidence>
<evidence type="ECO:0000256" key="11">
    <source>
        <dbReference type="ARBA" id="ARBA00026224"/>
    </source>
</evidence>
<dbReference type="Proteomes" id="UP000319801">
    <property type="component" value="Unassembled WGS sequence"/>
</dbReference>
<keyword evidence="6 15" id="KW-0472">Membrane</keyword>